<evidence type="ECO:0000256" key="2">
    <source>
        <dbReference type="ARBA" id="ARBA00001954"/>
    </source>
</evidence>
<keyword evidence="8" id="KW-0862">Zinc</keyword>
<feature type="region of interest" description="Disordered" evidence="16">
    <location>
        <begin position="447"/>
        <end position="587"/>
    </location>
</feature>
<feature type="compositionally biased region" description="Low complexity" evidence="16">
    <location>
        <begin position="1400"/>
        <end position="1412"/>
    </location>
</feature>
<feature type="region of interest" description="Disordered" evidence="16">
    <location>
        <begin position="2958"/>
        <end position="3007"/>
    </location>
</feature>
<dbReference type="Pfam" id="PF12851">
    <property type="entry name" value="Tet_JBP"/>
    <property type="match status" value="1"/>
</dbReference>
<evidence type="ECO:0000313" key="18">
    <source>
        <dbReference type="EnsemblMetazoa" id="MDOA007787-PD"/>
    </source>
</evidence>
<feature type="compositionally biased region" description="Low complexity" evidence="16">
    <location>
        <begin position="50"/>
        <end position="60"/>
    </location>
</feature>
<evidence type="ECO:0000256" key="11">
    <source>
        <dbReference type="ARBA" id="ARBA00023004"/>
    </source>
</evidence>
<keyword evidence="6" id="KW-0479">Metal-binding</keyword>
<feature type="compositionally biased region" description="Polar residues" evidence="16">
    <location>
        <begin position="2719"/>
        <end position="2735"/>
    </location>
</feature>
<feature type="compositionally biased region" description="Low complexity" evidence="16">
    <location>
        <begin position="2579"/>
        <end position="2590"/>
    </location>
</feature>
<feature type="region of interest" description="Disordered" evidence="16">
    <location>
        <begin position="399"/>
        <end position="433"/>
    </location>
</feature>
<evidence type="ECO:0000256" key="3">
    <source>
        <dbReference type="ARBA" id="ARBA00004286"/>
    </source>
</evidence>
<name>A0A1I8MRS3_MUSDO</name>
<feature type="compositionally biased region" description="Low complexity" evidence="16">
    <location>
        <begin position="1427"/>
        <end position="1450"/>
    </location>
</feature>
<comment type="similarity">
    <text evidence="4">Belongs to the TET family.</text>
</comment>
<feature type="compositionally biased region" description="Polar residues" evidence="16">
    <location>
        <begin position="2882"/>
        <end position="2893"/>
    </location>
</feature>
<proteinExistence type="inferred from homology"/>
<feature type="compositionally biased region" description="Low complexity" evidence="16">
    <location>
        <begin position="2900"/>
        <end position="2911"/>
    </location>
</feature>
<feature type="compositionally biased region" description="Polar residues" evidence="16">
    <location>
        <begin position="773"/>
        <end position="783"/>
    </location>
</feature>
<feature type="compositionally biased region" description="Low complexity" evidence="16">
    <location>
        <begin position="2254"/>
        <end position="2290"/>
    </location>
</feature>
<comment type="catalytic activity">
    <reaction evidence="14">
        <text>a 5-hydroxymethyl-2'-deoxycytidine in DNA + 2-oxoglutarate + O2 = a 5-formyl-2'-deoxycytidine in DNA + succinate + CO2 + H2O</text>
        <dbReference type="Rhea" id="RHEA:53828"/>
        <dbReference type="Rhea" id="RHEA-COMP:13315"/>
        <dbReference type="Rhea" id="RHEA-COMP:13656"/>
        <dbReference type="ChEBI" id="CHEBI:15377"/>
        <dbReference type="ChEBI" id="CHEBI:15379"/>
        <dbReference type="ChEBI" id="CHEBI:16526"/>
        <dbReference type="ChEBI" id="CHEBI:16810"/>
        <dbReference type="ChEBI" id="CHEBI:30031"/>
        <dbReference type="ChEBI" id="CHEBI:136731"/>
        <dbReference type="ChEBI" id="CHEBI:137731"/>
        <dbReference type="EC" id="1.14.11.80"/>
    </reaction>
</comment>
<feature type="compositionally biased region" description="Low complexity" evidence="16">
    <location>
        <begin position="756"/>
        <end position="772"/>
    </location>
</feature>
<dbReference type="STRING" id="7370.A0A1I8MRS3"/>
<keyword evidence="19" id="KW-1185">Reference proteome</keyword>
<dbReference type="GO" id="GO:0070579">
    <property type="term" value="F:DNA 5-methylcytosine dioxygenase activity"/>
    <property type="evidence" value="ECO:0007669"/>
    <property type="project" value="UniProtKB-EC"/>
</dbReference>
<feature type="region of interest" description="Disordered" evidence="16">
    <location>
        <begin position="1053"/>
        <end position="1251"/>
    </location>
</feature>
<feature type="compositionally biased region" description="Acidic residues" evidence="16">
    <location>
        <begin position="2866"/>
        <end position="2878"/>
    </location>
</feature>
<feature type="compositionally biased region" description="Basic and acidic residues" evidence="16">
    <location>
        <begin position="2847"/>
        <end position="2865"/>
    </location>
</feature>
<evidence type="ECO:0000256" key="4">
    <source>
        <dbReference type="ARBA" id="ARBA00007502"/>
    </source>
</evidence>
<evidence type="ECO:0000256" key="10">
    <source>
        <dbReference type="ARBA" id="ARBA00023002"/>
    </source>
</evidence>
<feature type="region of interest" description="Disordered" evidence="16">
    <location>
        <begin position="2847"/>
        <end position="2944"/>
    </location>
</feature>
<keyword evidence="11" id="KW-0408">Iron</keyword>
<evidence type="ECO:0000313" key="20">
    <source>
        <dbReference type="RefSeq" id="XP_011295183.1"/>
    </source>
</evidence>
<evidence type="ECO:0000256" key="1">
    <source>
        <dbReference type="ARBA" id="ARBA00001947"/>
    </source>
</evidence>
<dbReference type="PROSITE" id="PS51058">
    <property type="entry name" value="ZF_CXXC"/>
    <property type="match status" value="1"/>
</dbReference>
<feature type="region of interest" description="Disordered" evidence="16">
    <location>
        <begin position="2139"/>
        <end position="2290"/>
    </location>
</feature>
<dbReference type="GO" id="GO:0003677">
    <property type="term" value="F:DNA binding"/>
    <property type="evidence" value="ECO:0007669"/>
    <property type="project" value="InterPro"/>
</dbReference>
<feature type="region of interest" description="Disordered" evidence="16">
    <location>
        <begin position="1537"/>
        <end position="1556"/>
    </location>
</feature>
<feature type="compositionally biased region" description="Pro residues" evidence="16">
    <location>
        <begin position="1480"/>
        <end position="1492"/>
    </location>
</feature>
<dbReference type="InterPro" id="IPR046942">
    <property type="entry name" value="TET_oxygenase"/>
</dbReference>
<protein>
    <recommendedName>
        <fullName evidence="12">methylcytosine dioxygenase</fullName>
        <ecNumber evidence="12">1.14.11.80</ecNumber>
    </recommendedName>
</protein>
<dbReference type="InterPro" id="IPR002857">
    <property type="entry name" value="Znf_CXXC"/>
</dbReference>
<feature type="region of interest" description="Disordered" evidence="16">
    <location>
        <begin position="1"/>
        <end position="60"/>
    </location>
</feature>
<feature type="compositionally biased region" description="Polar residues" evidence="16">
    <location>
        <begin position="1123"/>
        <end position="1153"/>
    </location>
</feature>
<comment type="subcellular location">
    <subcellularLocation>
        <location evidence="3">Chromosome</location>
    </subcellularLocation>
</comment>
<evidence type="ECO:0000313" key="21">
    <source>
        <dbReference type="RefSeq" id="XP_058987661.1"/>
    </source>
</evidence>
<feature type="region of interest" description="Disordered" evidence="16">
    <location>
        <begin position="103"/>
        <end position="264"/>
    </location>
</feature>
<feature type="region of interest" description="Disordered" evidence="16">
    <location>
        <begin position="2435"/>
        <end position="2458"/>
    </location>
</feature>
<feature type="compositionally biased region" description="Polar residues" evidence="16">
    <location>
        <begin position="2232"/>
        <end position="2253"/>
    </location>
</feature>
<evidence type="ECO:0000256" key="7">
    <source>
        <dbReference type="ARBA" id="ARBA00022771"/>
    </source>
</evidence>
<feature type="compositionally biased region" description="Polar residues" evidence="16">
    <location>
        <begin position="1053"/>
        <end position="1062"/>
    </location>
</feature>
<evidence type="ECO:0000256" key="8">
    <source>
        <dbReference type="ARBA" id="ARBA00022833"/>
    </source>
</evidence>
<dbReference type="EnsemblMetazoa" id="MDOA007787-RD">
    <property type="protein sequence ID" value="MDOA007787-PD"/>
    <property type="gene ID" value="MDOA007787"/>
</dbReference>
<feature type="compositionally biased region" description="Low complexity" evidence="16">
    <location>
        <begin position="715"/>
        <end position="730"/>
    </location>
</feature>
<evidence type="ECO:0000256" key="9">
    <source>
        <dbReference type="ARBA" id="ARBA00022964"/>
    </source>
</evidence>
<dbReference type="RefSeq" id="XP_058987661.1">
    <property type="nucleotide sequence ID" value="XM_059131678.1"/>
</dbReference>
<feature type="compositionally biased region" description="Low complexity" evidence="16">
    <location>
        <begin position="409"/>
        <end position="430"/>
    </location>
</feature>
<feature type="compositionally biased region" description="Low complexity" evidence="16">
    <location>
        <begin position="2737"/>
        <end position="2755"/>
    </location>
</feature>
<dbReference type="SMART" id="SM01333">
    <property type="entry name" value="Tet_JBP"/>
    <property type="match status" value="1"/>
</dbReference>
<keyword evidence="5" id="KW-0158">Chromosome</keyword>
<dbReference type="GO" id="GO:0040029">
    <property type="term" value="P:epigenetic regulation of gene expression"/>
    <property type="evidence" value="ECO:0007669"/>
    <property type="project" value="InterPro"/>
</dbReference>
<feature type="compositionally biased region" description="Pro residues" evidence="16">
    <location>
        <begin position="2557"/>
        <end position="2568"/>
    </location>
</feature>
<comment type="catalytic activity">
    <reaction evidence="13">
        <text>a 5-formyl-2'-deoxycytidine in DNA + 2-oxoglutarate + O2 = a 5-carboxyl-2'-deoxycytidine in DNA + succinate + CO2 + H(+)</text>
        <dbReference type="Rhea" id="RHEA:53832"/>
        <dbReference type="Rhea" id="RHEA-COMP:13656"/>
        <dbReference type="Rhea" id="RHEA-COMP:13657"/>
        <dbReference type="ChEBI" id="CHEBI:15378"/>
        <dbReference type="ChEBI" id="CHEBI:15379"/>
        <dbReference type="ChEBI" id="CHEBI:16526"/>
        <dbReference type="ChEBI" id="CHEBI:16810"/>
        <dbReference type="ChEBI" id="CHEBI:30031"/>
        <dbReference type="ChEBI" id="CHEBI:137731"/>
        <dbReference type="ChEBI" id="CHEBI:137732"/>
        <dbReference type="EC" id="1.14.11.80"/>
    </reaction>
</comment>
<evidence type="ECO:0000256" key="15">
    <source>
        <dbReference type="PROSITE-ProRule" id="PRU00509"/>
    </source>
</evidence>
<feature type="compositionally biased region" description="Polar residues" evidence="16">
    <location>
        <begin position="473"/>
        <end position="487"/>
    </location>
</feature>
<feature type="compositionally biased region" description="Polar residues" evidence="16">
    <location>
        <begin position="1167"/>
        <end position="1184"/>
    </location>
</feature>
<dbReference type="OrthoDB" id="8854879at2759"/>
<evidence type="ECO:0000256" key="16">
    <source>
        <dbReference type="SAM" id="MobiDB-lite"/>
    </source>
</evidence>
<feature type="compositionally biased region" description="Low complexity" evidence="16">
    <location>
        <begin position="2981"/>
        <end position="3000"/>
    </location>
</feature>
<dbReference type="InterPro" id="IPR024779">
    <property type="entry name" value="2OGFeDO_JBP1/TET_oxygenase_dom"/>
</dbReference>
<feature type="compositionally biased region" description="Low complexity" evidence="16">
    <location>
        <begin position="559"/>
        <end position="572"/>
    </location>
</feature>
<dbReference type="KEGG" id="mde:101900516"/>
<reference evidence="20" key="2">
    <citation type="submission" date="2025-04" db="UniProtKB">
        <authorList>
            <consortium name="RefSeq"/>
        </authorList>
    </citation>
    <scope>IDENTIFICATION</scope>
    <source>
        <strain evidence="20 21">Aabys</strain>
        <tissue evidence="21">Whole body</tissue>
    </source>
</reference>
<feature type="compositionally biased region" description="Pro residues" evidence="16">
    <location>
        <begin position="2483"/>
        <end position="2492"/>
    </location>
</feature>
<evidence type="ECO:0000259" key="17">
    <source>
        <dbReference type="PROSITE" id="PS51058"/>
    </source>
</evidence>
<feature type="compositionally biased region" description="Low complexity" evidence="16">
    <location>
        <begin position="500"/>
        <end position="533"/>
    </location>
</feature>
<evidence type="ECO:0000313" key="19">
    <source>
        <dbReference type="Proteomes" id="UP001652621"/>
    </source>
</evidence>
<dbReference type="EC" id="1.14.11.80" evidence="12"/>
<dbReference type="VEuPathDB" id="VectorBase:MDOA007787"/>
<evidence type="ECO:0000256" key="5">
    <source>
        <dbReference type="ARBA" id="ARBA00022454"/>
    </source>
</evidence>
<feature type="compositionally biased region" description="Polar residues" evidence="16">
    <location>
        <begin position="2600"/>
        <end position="2617"/>
    </location>
</feature>
<comment type="cofactor">
    <cofactor evidence="1">
        <name>Zn(2+)</name>
        <dbReference type="ChEBI" id="CHEBI:29105"/>
    </cofactor>
</comment>
<dbReference type="GO" id="GO:0045944">
    <property type="term" value="P:positive regulation of transcription by RNA polymerase II"/>
    <property type="evidence" value="ECO:0007669"/>
    <property type="project" value="TreeGrafter"/>
</dbReference>
<evidence type="ECO:0000256" key="6">
    <source>
        <dbReference type="ARBA" id="ARBA00022723"/>
    </source>
</evidence>
<reference evidence="18" key="1">
    <citation type="submission" date="2020-05" db="UniProtKB">
        <authorList>
            <consortium name="EnsemblMetazoa"/>
        </authorList>
    </citation>
    <scope>IDENTIFICATION</scope>
    <source>
        <strain evidence="18">Aabys</strain>
    </source>
</reference>
<dbReference type="GO" id="GO:0005634">
    <property type="term" value="C:nucleus"/>
    <property type="evidence" value="ECO:0007669"/>
    <property type="project" value="TreeGrafter"/>
</dbReference>
<keyword evidence="10" id="KW-0560">Oxidoreductase</keyword>
<feature type="compositionally biased region" description="Polar residues" evidence="16">
    <location>
        <begin position="2657"/>
        <end position="2705"/>
    </location>
</feature>
<dbReference type="PANTHER" id="PTHR23358">
    <property type="entry name" value="METHYLCYTOSINE DIOXYGENASE TET"/>
    <property type="match status" value="1"/>
</dbReference>
<feature type="compositionally biased region" description="Polar residues" evidence="16">
    <location>
        <begin position="1"/>
        <end position="15"/>
    </location>
</feature>
<dbReference type="RefSeq" id="XP_011295183.1">
    <property type="nucleotide sequence ID" value="XM_011296881.2"/>
</dbReference>
<feature type="compositionally biased region" description="Low complexity" evidence="16">
    <location>
        <begin position="109"/>
        <end position="131"/>
    </location>
</feature>
<comment type="cofactor">
    <cofactor evidence="2">
        <name>Fe(2+)</name>
        <dbReference type="ChEBI" id="CHEBI:29033"/>
    </cofactor>
</comment>
<dbReference type="VEuPathDB" id="VectorBase:MDOMA2_015951"/>
<dbReference type="GO" id="GO:0005694">
    <property type="term" value="C:chromosome"/>
    <property type="evidence" value="ECO:0007669"/>
    <property type="project" value="UniProtKB-SubCell"/>
</dbReference>
<feature type="compositionally biased region" description="Polar residues" evidence="16">
    <location>
        <begin position="447"/>
        <end position="465"/>
    </location>
</feature>
<dbReference type="GO" id="GO:0008270">
    <property type="term" value="F:zinc ion binding"/>
    <property type="evidence" value="ECO:0007669"/>
    <property type="project" value="UniProtKB-KW"/>
</dbReference>
<feature type="compositionally biased region" description="Low complexity" evidence="16">
    <location>
        <begin position="1315"/>
        <end position="1343"/>
    </location>
</feature>
<keyword evidence="7 15" id="KW-0863">Zinc-finger</keyword>
<feature type="compositionally biased region" description="Low complexity" evidence="16">
    <location>
        <begin position="784"/>
        <end position="919"/>
    </location>
</feature>
<feature type="region of interest" description="Disordered" evidence="16">
    <location>
        <begin position="1314"/>
        <end position="1497"/>
    </location>
</feature>
<dbReference type="PANTHER" id="PTHR23358:SF6">
    <property type="entry name" value="METHYLCYTOSINE DIOXYGENASE TET"/>
    <property type="match status" value="1"/>
</dbReference>
<feature type="region of interest" description="Disordered" evidence="16">
    <location>
        <begin position="670"/>
        <end position="736"/>
    </location>
</feature>
<feature type="compositionally biased region" description="Low complexity" evidence="16">
    <location>
        <begin position="1087"/>
        <end position="1119"/>
    </location>
</feature>
<feature type="region of interest" description="Disordered" evidence="16">
    <location>
        <begin position="1587"/>
        <end position="1633"/>
    </location>
</feature>
<feature type="domain" description="CXXC-type" evidence="17">
    <location>
        <begin position="620"/>
        <end position="660"/>
    </location>
</feature>
<feature type="region of interest" description="Disordered" evidence="16">
    <location>
        <begin position="750"/>
        <end position="928"/>
    </location>
</feature>
<feature type="compositionally biased region" description="Low complexity" evidence="16">
    <location>
        <begin position="2924"/>
        <end position="2934"/>
    </location>
</feature>
<feature type="compositionally biased region" description="Low complexity" evidence="16">
    <location>
        <begin position="1185"/>
        <end position="1198"/>
    </location>
</feature>
<feature type="region of interest" description="Disordered" evidence="16">
    <location>
        <begin position="2555"/>
        <end position="2758"/>
    </location>
</feature>
<feature type="compositionally biased region" description="Low complexity" evidence="16">
    <location>
        <begin position="1154"/>
        <end position="1166"/>
    </location>
</feature>
<sequence>MASTVVAQTSGGPQETSAHSLHHHSQQQHQQQPHSATSSQHHQQQHHHLSSSSSPAASTLANSHLHNSHLQHLSSLSHHHTAHAYQTPTTTAFVPPHHQQYQHYPAATQQQHSQSLYHQHQYHPQQGQQQHWDYYARQPPPSQQQQQQQQQTTSERTTNQQQQPLQSSTPTSTTNNNNVPTSSSQTTNGTTGDNNNTSNGNNHNNTTNTASNNNNNTNDSVSSQTNGSNNYTRPWEMESKDSNSNSNSNPAAAQQPKSGFEPFSKLPSFSSQFYGFNELMADGTPIPPPPNSASAAAAAAAAATGPTNPSLNSLQTVAMSPASISVSSPGMVSVGSPLTQLASLQTSITPPSSGFAPLGAPPPPNAFHPHHRAAPYPLVPAALPPSASGYTDPLLYQPLTPSYAPPTPNSLVPPSLQSSSSSSTSNSTTLGGVKKDNSLSAFDLNTNSNGSLLSVPTSNTPNTLGTPMGMHTPTPSYDGASSSSMMDISNHGVGGGGPATAGYHTPHSTHTSTGSHTPHTTQPHTPTPSTTTPIKTDKVLNSPVARVDARKKERRKNRANSLESSAESEASAMDVDPSNPGQVDAVSSTANFKSPIGCMGVSDSNDGAGEKQMSSNIFQSKKKRKRCGECIGCQRKDNCGDCAPCRNDKSHQICKQRRCEKLTEKKEPKAKQIVYGPDGQPVRPELKRGRGKGKTPAGSATPTTGTPARGRKPSAKAAKLNAGATATATAHSPRQVVANSTISPVGAATTGSVVASHPSPNTNTTNPNSHNNATGNTSTGVVGSNNLLATNQQQQQQLNSLHHQTTTSQQQQQQQQHLQQHQLSSNQQLQQHHTQSSSHLHTQQQSQHHLNNLHSQQQQQQQQLSQQQLQQQHHQQLGQNTSGQQQHQQQSLGHHQQQQQQQQHQLQPQQHQITAQIQTMKDQPQQPMAPMAFYPTWQADPSQGWQNQFIQQIPQNTPGITSLDFQTQSYGYPSNGYVQTGLGFDPNYGRSPYGAPVQRYDFQSQQLSSAPINQVGLQGVGFAPSSVTYAGQVSTGPTASSLQQQQHLGSVTDLNKTMSGNDTPGYPRVSSVPPRSLNCNGYSGDYSGSATQQQQQQQTSSNTSTAASAATGSVSVNGGHQTIAHNTATSQPAASPMQTTNNQTVPQSPTRSVMQQSQTQAMNQQNRHVSQSPNQVVQSPNANLTTPQGTQQQYGGSTIPSGQPQTQAQNNMASPPQHPQPMQQDWNWNTQSQGVSDPYQQTTTGPGGERVNLNTRIKSMIMRKNDPKDPLSAPPDIHGMPGVPPPPLGVGGPNGSQQQQQTGHFLSYSHHLRGDSAMNANGSNGSNASTGQQPQTPQQNQTPLNSGLASGGASLAPEPIGGGGDHIWKPHHTNSFKKPVASGFPTAEHHHHQLNQQSLAQTPPQHHTTTAHNPDPPKKSSRRSRSNRSSSSSSSAANNTASANASSADNSDIDKNSNDPGGGHHLAHLANIKMEKGVSYPPPPSSQYPPQHPDYHHAPYIKTEPGLIPGQHSKIEGYERNYQNFVQYADFCQNEVQGQPGAGGAQPAPPPHHQNQQEYAAGYHHNSSYYGSSTTFQQSYQQNFVPNYQHSASPFGNAHGMHPHTNALSSSGHSKALNGPLAKHHPSSLHHHSSHMMDIDRKPETSSIIPLPTNYEKDIPAHAYPIPPHRYPLGHGSTTHPHLSSGLLEPKVEDLGAYGPGGSGYVFHGEGGPAAIKNSTGFSCCRQGGTRAPTAEHLKDGSCIGMQTKDEILDEEEAQPANQNGAKPKKKAIKQEETNEVTVKHEKINPMFDTSDRLEKGNKTEVPECDCFQSDKSPPEPGTYYTHLGTASNLADLRREFEERCQVSGRQLRIEKILYTGKEGKTSTGCPLAKWIIRRADPEEKILVVVKKRPGHRCIAAFIVVCMVVWDGMPRQDADNAYTNLIPKLNKFGLPTTRRCATNENRTCACQGLDPETSGASYSFGCSWSMYYNGCKYARSKTVRKFRLSVKSEEAAIEEHMNMLATILAPLFKQLCPRSYDNQTRYEKEAQDCRLGNKEGKPFSGVSACLDFCAHAHRDLHNMQDGCTVQVALLKPCNRDINNPDDEQLHVLPLYTMDATDEYESAEGQRDKHRTGAVQVLDKFPCEVRVRSTPLIPCRRHGKKRKEDEPAAIEGESNAATPAPTATNDGNAASAQNSTTATSAVKKEPNGSSTNTSTNTGSASTSKSKSKGKNQQSSATTPAPPPTTPSPRCQTPVTNNPSPAGSAFSTPPVSNNQNNNNNNTGNNHSNSGSSSGCSSAGGNTNQLMSSNSSLMNMATMIDTFTDAQLQSNQISSTVLDSPYSYDYQTGSYIDSRNYYGNWPPPSHPHNPHATTAHNVTTMGGSSVPGGATAPAANNPNPSPMPTTPNATGHQTASQLAPAATQLDSNGYNTSCYNQLPTAGSHQLTQVHDVRGEVKSRGSEENPDSTTLVNNSLTTESKLTTLTPMAPMTNLTTQHHSHHAPPPPPPHSHAPPLEEGFVKPKPPTDYSQYSQYPNNYQMYPPPHSAYSAYDAYQNMNYNYGYHQAYSPYGMYPQQTPPPTPPPPSPNWNMYGHHQGSSTATATPYSATPLPPSATGPIHQTSVAAPAMNSSSSSLPAGHTTLPNGSGVAPNANMKSSNDGSLPPVPNHNNNNNPSLCGSGTTLNNTTQSTPITDLNQATGATNMPSEDTQVANPNSSLTSPDMSNTNNSTATALTTPVSNPGENTNSATTPSPVSAANETSNPASTTSSSTSNKIEPIGEISDFSENLEAFQDPQMGGVAIALNHGSVMIECAKHEMHSTTALKNPNRHEPTRMTLIFYQHRNLNRHHHGIDEWEEKMRVKKINTDLDNKAKEEKEKIKKEQMGENEEEEDGEEDKPPDVTTTPSNTSKASSVKKESSQTAASTKSASGSSGGKKKKESSSKKNAQNNSNNTDPKNEKVALRAPTLTTTSWTTLFPMHPCVVTGPYQEGNSSPTSTTVQQQQQQPQSQQQPALNEQQPQPQPMQT</sequence>
<feature type="compositionally biased region" description="Low complexity" evidence="16">
    <location>
        <begin position="143"/>
        <end position="226"/>
    </location>
</feature>
<accession>A0A1I8MRS3</accession>
<evidence type="ECO:0000256" key="13">
    <source>
        <dbReference type="ARBA" id="ARBA00047840"/>
    </source>
</evidence>
<feature type="region of interest" description="Disordered" evidence="16">
    <location>
        <begin position="2363"/>
        <end position="2400"/>
    </location>
</feature>
<evidence type="ECO:0000256" key="14">
    <source>
        <dbReference type="ARBA" id="ARBA00049431"/>
    </source>
</evidence>
<feature type="compositionally biased region" description="Polar residues" evidence="16">
    <location>
        <begin position="1199"/>
        <end position="1244"/>
    </location>
</feature>
<evidence type="ECO:0000256" key="12">
    <source>
        <dbReference type="ARBA" id="ARBA00035030"/>
    </source>
</evidence>
<feature type="compositionally biased region" description="Low complexity" evidence="16">
    <location>
        <begin position="27"/>
        <end position="42"/>
    </location>
</feature>
<feature type="compositionally biased region" description="Polar residues" evidence="16">
    <location>
        <begin position="2970"/>
        <end position="2980"/>
    </location>
</feature>
<feature type="compositionally biased region" description="Low complexity" evidence="16">
    <location>
        <begin position="694"/>
        <end position="708"/>
    </location>
</feature>
<organism evidence="18">
    <name type="scientific">Musca domestica</name>
    <name type="common">House fly</name>
    <dbReference type="NCBI Taxonomy" id="7370"/>
    <lineage>
        <taxon>Eukaryota</taxon>
        <taxon>Metazoa</taxon>
        <taxon>Ecdysozoa</taxon>
        <taxon>Arthropoda</taxon>
        <taxon>Hexapoda</taxon>
        <taxon>Insecta</taxon>
        <taxon>Pterygota</taxon>
        <taxon>Neoptera</taxon>
        <taxon>Endopterygota</taxon>
        <taxon>Diptera</taxon>
        <taxon>Brachycera</taxon>
        <taxon>Muscomorpha</taxon>
        <taxon>Muscoidea</taxon>
        <taxon>Muscidae</taxon>
        <taxon>Musca</taxon>
    </lineage>
</organism>
<feature type="compositionally biased region" description="Basic residues" evidence="16">
    <location>
        <begin position="1622"/>
        <end position="1633"/>
    </location>
</feature>
<feature type="region of interest" description="Disordered" evidence="16">
    <location>
        <begin position="350"/>
        <end position="372"/>
    </location>
</feature>
<feature type="region of interest" description="Disordered" evidence="16">
    <location>
        <begin position="1757"/>
        <end position="1780"/>
    </location>
</feature>
<feature type="region of interest" description="Disordered" evidence="16">
    <location>
        <begin position="2475"/>
        <end position="2506"/>
    </location>
</feature>
<dbReference type="InterPro" id="IPR040175">
    <property type="entry name" value="TET1/2/3"/>
</dbReference>
<feature type="region of interest" description="Disordered" evidence="16">
    <location>
        <begin position="1264"/>
        <end position="1302"/>
    </location>
</feature>
<gene>
    <name evidence="18" type="primary">101900516</name>
    <name evidence="20 21" type="synonym">LOC101900516</name>
</gene>
<feature type="compositionally biased region" description="Low complexity" evidence="16">
    <location>
        <begin position="2158"/>
        <end position="2221"/>
    </location>
</feature>
<dbReference type="CDD" id="cd18892">
    <property type="entry name" value="TET"/>
    <property type="match status" value="1"/>
</dbReference>
<keyword evidence="9 21" id="KW-0223">Dioxygenase</keyword>
<dbReference type="Proteomes" id="UP001652621">
    <property type="component" value="Unplaced"/>
</dbReference>
<feature type="compositionally biased region" description="Low complexity" evidence="16">
    <location>
        <begin position="2706"/>
        <end position="2718"/>
    </location>
</feature>